<dbReference type="GeneID" id="8861548"/>
<dbReference type="InParanoid" id="D2V330"/>
<gene>
    <name evidence="2" type="ORF">NAEGRDRAFT_56976</name>
</gene>
<dbReference type="VEuPathDB" id="AmoebaDB:NAEGRDRAFT_56976"/>
<sequence>MSEQISLPSATTSEANNKSNSTTTIKINAAGQQQVKTSSSNPAPITTQPNSKIILNNDEHKQLSKQKCEKWTIYYAKEDGFRLEKEDLKNNRFLNNTVTSYLMPQEKLVSKDYVLGRKQQYVISKRREPVKSFKRKDLELEKKAEALIAKQIERYNAVYVVSNKTLKYSMEEDFSKEDISSWPSTTEKVRLFKSSKSNLDAKLIKKEHDEKMKAYEESLLHQEVKEEDTKPKYEIKKRIRFSNFANVARDRVEKVDKIVFNKSKKVKTDNAIVVEKINEDNSSDEDEDYDVSELSSCVVSYDSIIQFAKDAKERAEKRYNEELKDGIPLYDL</sequence>
<proteinExistence type="predicted"/>
<dbReference type="OMA" id="EKWTIYY"/>
<dbReference type="AlphaFoldDB" id="D2V330"/>
<evidence type="ECO:0000256" key="1">
    <source>
        <dbReference type="SAM" id="MobiDB-lite"/>
    </source>
</evidence>
<feature type="region of interest" description="Disordered" evidence="1">
    <location>
        <begin position="1"/>
        <end position="50"/>
    </location>
</feature>
<evidence type="ECO:0000313" key="3">
    <source>
        <dbReference type="Proteomes" id="UP000006671"/>
    </source>
</evidence>
<organism evidence="3">
    <name type="scientific">Naegleria gruberi</name>
    <name type="common">Amoeba</name>
    <dbReference type="NCBI Taxonomy" id="5762"/>
    <lineage>
        <taxon>Eukaryota</taxon>
        <taxon>Discoba</taxon>
        <taxon>Heterolobosea</taxon>
        <taxon>Tetramitia</taxon>
        <taxon>Eutetramitia</taxon>
        <taxon>Vahlkampfiidae</taxon>
        <taxon>Naegleria</taxon>
    </lineage>
</organism>
<protein>
    <submittedName>
        <fullName evidence="2">Predicted protein</fullName>
    </submittedName>
</protein>
<dbReference type="KEGG" id="ngr:NAEGRDRAFT_56976"/>
<dbReference type="EMBL" id="GG738850">
    <property type="protein sequence ID" value="EFC48561.1"/>
    <property type="molecule type" value="Genomic_DNA"/>
</dbReference>
<name>D2V330_NAEGR</name>
<accession>D2V330</accession>
<reference evidence="2 3" key="1">
    <citation type="journal article" date="2010" name="Cell">
        <title>The genome of Naegleria gruberi illuminates early eukaryotic versatility.</title>
        <authorList>
            <person name="Fritz-Laylin L.K."/>
            <person name="Prochnik S.E."/>
            <person name="Ginger M.L."/>
            <person name="Dacks J.B."/>
            <person name="Carpenter M.L."/>
            <person name="Field M.C."/>
            <person name="Kuo A."/>
            <person name="Paredez A."/>
            <person name="Chapman J."/>
            <person name="Pham J."/>
            <person name="Shu S."/>
            <person name="Neupane R."/>
            <person name="Cipriano M."/>
            <person name="Mancuso J."/>
            <person name="Tu H."/>
            <person name="Salamov A."/>
            <person name="Lindquist E."/>
            <person name="Shapiro H."/>
            <person name="Lucas S."/>
            <person name="Grigoriev I.V."/>
            <person name="Cande W.Z."/>
            <person name="Fulton C."/>
            <person name="Rokhsar D.S."/>
            <person name="Dawson S.C."/>
        </authorList>
    </citation>
    <scope>NUCLEOTIDE SEQUENCE [LARGE SCALE GENOMIC DNA]</scope>
    <source>
        <strain evidence="2 3">NEG-M</strain>
    </source>
</reference>
<keyword evidence="3" id="KW-1185">Reference proteome</keyword>
<evidence type="ECO:0000313" key="2">
    <source>
        <dbReference type="EMBL" id="EFC48561.1"/>
    </source>
</evidence>
<dbReference type="OrthoDB" id="10509465at2759"/>
<dbReference type="Proteomes" id="UP000006671">
    <property type="component" value="Unassembled WGS sequence"/>
</dbReference>
<dbReference type="RefSeq" id="XP_002681305.1">
    <property type="nucleotide sequence ID" value="XM_002681259.1"/>
</dbReference>